<dbReference type="Gene3D" id="3.40.1550.10">
    <property type="entry name" value="CheC-like"/>
    <property type="match status" value="1"/>
</dbReference>
<evidence type="ECO:0000256" key="1">
    <source>
        <dbReference type="ARBA" id="ARBA00022500"/>
    </source>
</evidence>
<proteinExistence type="predicted"/>
<protein>
    <submittedName>
        <fullName evidence="2">Histidine kinase</fullName>
    </submittedName>
</protein>
<dbReference type="PANTHER" id="PTHR43484:SF1">
    <property type="entry name" value="FLAGELLAR MOTOR SWITCH PROTEIN FLIN"/>
    <property type="match status" value="1"/>
</dbReference>
<dbReference type="InterPro" id="IPR051469">
    <property type="entry name" value="FliN/MopA/SpaO"/>
</dbReference>
<dbReference type="PANTHER" id="PTHR43484">
    <property type="match status" value="1"/>
</dbReference>
<dbReference type="RefSeq" id="WP_380695421.1">
    <property type="nucleotide sequence ID" value="NZ_JBHRYR010000003.1"/>
</dbReference>
<dbReference type="CDD" id="cd17910">
    <property type="entry name" value="CheC_ClassII"/>
    <property type="match status" value="1"/>
</dbReference>
<dbReference type="GO" id="GO:0016301">
    <property type="term" value="F:kinase activity"/>
    <property type="evidence" value="ECO:0007669"/>
    <property type="project" value="UniProtKB-KW"/>
</dbReference>
<evidence type="ECO:0000313" key="2">
    <source>
        <dbReference type="EMBL" id="MFC3852837.1"/>
    </source>
</evidence>
<dbReference type="SUPFAM" id="SSF103039">
    <property type="entry name" value="CheC-like"/>
    <property type="match status" value="1"/>
</dbReference>
<keyword evidence="3" id="KW-1185">Reference proteome</keyword>
<keyword evidence="2" id="KW-0808">Transferase</keyword>
<name>A0ABV7ZWF8_9GAMM</name>
<dbReference type="EMBL" id="JBHRYR010000003">
    <property type="protein sequence ID" value="MFC3852837.1"/>
    <property type="molecule type" value="Genomic_DNA"/>
</dbReference>
<keyword evidence="2" id="KW-0418">Kinase</keyword>
<sequence length="203" mass="22619">MTKPFLLNEDQRDCLQELSNIAMGQAASLLARLLNVFVELPIPRVNIIEITDLHMALQALDGGERSSAVCQGFAGSGVTGEAMLIFNDSSFDDVAGLMDYQGQQSEDIEIELLMDVANILIGAFIKKFSEQADLNFSQGHPTVLGQHQPIRDLLRPTAHSWHKTLSIEISYNIENHNIHCDLLVLFTEESLPVLQKKIEYLLD</sequence>
<reference evidence="3" key="1">
    <citation type="journal article" date="2019" name="Int. J. Syst. Evol. Microbiol.">
        <title>The Global Catalogue of Microorganisms (GCM) 10K type strain sequencing project: providing services to taxonomists for standard genome sequencing and annotation.</title>
        <authorList>
            <consortium name="The Broad Institute Genomics Platform"/>
            <consortium name="The Broad Institute Genome Sequencing Center for Infectious Disease"/>
            <person name="Wu L."/>
            <person name="Ma J."/>
        </authorList>
    </citation>
    <scope>NUCLEOTIDE SEQUENCE [LARGE SCALE GENOMIC DNA]</scope>
    <source>
        <strain evidence="3">IBRC 10765</strain>
    </source>
</reference>
<dbReference type="InterPro" id="IPR028976">
    <property type="entry name" value="CheC-like_sf"/>
</dbReference>
<gene>
    <name evidence="2" type="ORF">ACFOOG_08330</name>
</gene>
<comment type="caution">
    <text evidence="2">The sequence shown here is derived from an EMBL/GenBank/DDBJ whole genome shotgun (WGS) entry which is preliminary data.</text>
</comment>
<evidence type="ECO:0000313" key="3">
    <source>
        <dbReference type="Proteomes" id="UP001595617"/>
    </source>
</evidence>
<organism evidence="2 3">
    <name type="scientific">Saccharospirillum mangrovi</name>
    <dbReference type="NCBI Taxonomy" id="2161747"/>
    <lineage>
        <taxon>Bacteria</taxon>
        <taxon>Pseudomonadati</taxon>
        <taxon>Pseudomonadota</taxon>
        <taxon>Gammaproteobacteria</taxon>
        <taxon>Oceanospirillales</taxon>
        <taxon>Saccharospirillaceae</taxon>
        <taxon>Saccharospirillum</taxon>
    </lineage>
</organism>
<keyword evidence="1" id="KW-0145">Chemotaxis</keyword>
<dbReference type="Proteomes" id="UP001595617">
    <property type="component" value="Unassembled WGS sequence"/>
</dbReference>
<accession>A0ABV7ZWF8</accession>